<dbReference type="GO" id="GO:0006303">
    <property type="term" value="P:double-strand break repair via nonhomologous end joining"/>
    <property type="evidence" value="ECO:0007669"/>
    <property type="project" value="TreeGrafter"/>
</dbReference>
<dbReference type="GO" id="GO:0044774">
    <property type="term" value="P:mitotic DNA integrity checkpoint signaling"/>
    <property type="evidence" value="ECO:0007669"/>
    <property type="project" value="TreeGrafter"/>
</dbReference>
<dbReference type="PANTHER" id="PTHR46060:SF2">
    <property type="entry name" value="HISTONE-LYSINE N-METHYLTRANSFERASE SETMAR"/>
    <property type="match status" value="1"/>
</dbReference>
<protein>
    <submittedName>
        <fullName evidence="2">Histone-lysine N-methyltransferase SETMAR</fullName>
    </submittedName>
</protein>
<dbReference type="OMA" id="ARMCRIE"/>
<evidence type="ECO:0000313" key="2">
    <source>
        <dbReference type="WBParaSite" id="HCON_00047950-00001"/>
    </source>
</evidence>
<dbReference type="GO" id="GO:0035861">
    <property type="term" value="C:site of double-strand break"/>
    <property type="evidence" value="ECO:0007669"/>
    <property type="project" value="TreeGrafter"/>
</dbReference>
<organism evidence="1 2">
    <name type="scientific">Haemonchus contortus</name>
    <name type="common">Barber pole worm</name>
    <dbReference type="NCBI Taxonomy" id="6289"/>
    <lineage>
        <taxon>Eukaryota</taxon>
        <taxon>Metazoa</taxon>
        <taxon>Ecdysozoa</taxon>
        <taxon>Nematoda</taxon>
        <taxon>Chromadorea</taxon>
        <taxon>Rhabditida</taxon>
        <taxon>Rhabditina</taxon>
        <taxon>Rhabditomorpha</taxon>
        <taxon>Strongyloidea</taxon>
        <taxon>Trichostrongylidae</taxon>
        <taxon>Haemonchus</taxon>
    </lineage>
</organism>
<dbReference type="Proteomes" id="UP000025227">
    <property type="component" value="Unplaced"/>
</dbReference>
<proteinExistence type="predicted"/>
<dbReference type="GO" id="GO:0003690">
    <property type="term" value="F:double-stranded DNA binding"/>
    <property type="evidence" value="ECO:0007669"/>
    <property type="project" value="TreeGrafter"/>
</dbReference>
<dbReference type="InterPro" id="IPR052709">
    <property type="entry name" value="Transposase-MT_Hybrid"/>
</dbReference>
<evidence type="ECO:0000313" key="1">
    <source>
        <dbReference type="Proteomes" id="UP000025227"/>
    </source>
</evidence>
<name>A0A7I4Y3I5_HAECO</name>
<dbReference type="Gene3D" id="3.30.420.10">
    <property type="entry name" value="Ribonuclease H-like superfamily/Ribonuclease H"/>
    <property type="match status" value="1"/>
</dbReference>
<dbReference type="OrthoDB" id="5847583at2759"/>
<dbReference type="GO" id="GO:0003697">
    <property type="term" value="F:single-stranded DNA binding"/>
    <property type="evidence" value="ECO:0007669"/>
    <property type="project" value="TreeGrafter"/>
</dbReference>
<dbReference type="GO" id="GO:0000793">
    <property type="term" value="C:condensed chromosome"/>
    <property type="evidence" value="ECO:0007669"/>
    <property type="project" value="TreeGrafter"/>
</dbReference>
<dbReference type="GO" id="GO:0015074">
    <property type="term" value="P:DNA integration"/>
    <property type="evidence" value="ECO:0007669"/>
    <property type="project" value="TreeGrafter"/>
</dbReference>
<accession>A0A7I4Y3I5</accession>
<dbReference type="InterPro" id="IPR036397">
    <property type="entry name" value="RNaseH_sf"/>
</dbReference>
<dbReference type="WBParaSite" id="HCON_00047950-00001">
    <property type="protein sequence ID" value="HCON_00047950-00001"/>
    <property type="gene ID" value="HCON_00047950"/>
</dbReference>
<reference evidence="2" key="1">
    <citation type="submission" date="2020-12" db="UniProtKB">
        <authorList>
            <consortium name="WormBaseParasite"/>
        </authorList>
    </citation>
    <scope>IDENTIFICATION</scope>
    <source>
        <strain evidence="2">MHco3</strain>
    </source>
</reference>
<sequence>MRPALVNGLLLLHDNGQPHVSQIVFQKLNELQIGALPHPLYSSDLSPTDYHLSKHLDNFLKNRAFKGQGDVEAAFLEFISELLSEWDGQTRTTLARMCRIEWGLL</sequence>
<dbReference type="GO" id="GO:0031297">
    <property type="term" value="P:replication fork processing"/>
    <property type="evidence" value="ECO:0007669"/>
    <property type="project" value="TreeGrafter"/>
</dbReference>
<keyword evidence="1" id="KW-1185">Reference proteome</keyword>
<dbReference type="GO" id="GO:0042800">
    <property type="term" value="F:histone H3K4 methyltransferase activity"/>
    <property type="evidence" value="ECO:0007669"/>
    <property type="project" value="TreeGrafter"/>
</dbReference>
<dbReference type="GO" id="GO:0044547">
    <property type="term" value="F:DNA topoisomerase binding"/>
    <property type="evidence" value="ECO:0007669"/>
    <property type="project" value="TreeGrafter"/>
</dbReference>
<dbReference type="GO" id="GO:0000014">
    <property type="term" value="F:single-stranded DNA endodeoxyribonuclease activity"/>
    <property type="evidence" value="ECO:0007669"/>
    <property type="project" value="TreeGrafter"/>
</dbReference>
<dbReference type="PANTHER" id="PTHR46060">
    <property type="entry name" value="MARINER MOS1 TRANSPOSASE-LIKE PROTEIN"/>
    <property type="match status" value="1"/>
</dbReference>
<dbReference type="AlphaFoldDB" id="A0A7I4Y3I5"/>
<dbReference type="GO" id="GO:0000729">
    <property type="term" value="P:DNA double-strand break processing"/>
    <property type="evidence" value="ECO:0007669"/>
    <property type="project" value="TreeGrafter"/>
</dbReference>
<dbReference type="GO" id="GO:0046975">
    <property type="term" value="F:histone H3K36 methyltransferase activity"/>
    <property type="evidence" value="ECO:0007669"/>
    <property type="project" value="TreeGrafter"/>
</dbReference>
<dbReference type="GO" id="GO:0005634">
    <property type="term" value="C:nucleus"/>
    <property type="evidence" value="ECO:0007669"/>
    <property type="project" value="TreeGrafter"/>
</dbReference>